<sequence length="512" mass="57608">MDTSLFLLTTLFFIEIIAILPATSEQIEIREGRTKVLQCPPGKVVIIEYASYEGDAFFCKTNDVTLHVKGRCQWNRNCTLYAFDRIYGDSCTGPDESLYIRYICYDDCYYRIDGKAFYNGTRSITASGITCQRWDSNSPHIPKQWPSGRGNKNYCRNPDEDDRPWCYTSDPETRWEYCGIDLCELTTIRTSTPKSVATEDDEDDDTPVAVILGVLFGVRGVFNAEPSSADQRISYIYSAPEQNHTLLARVRKIIRWNRKNDGETNIIATNPGYSAMDGERIEPIDYANMPMVKPRVYEMPSASESRDHQKQLYTSLYDTPNGGNKNQESASNELYENEYEIAERFVQPPKPKAAIKPILKGPKPSPKPSPKIIKSENVAIDNKPVRKPLPKPIKKDTESTNIMQSHNPVQMTDSQDKSGHIEVLNKPVSSQDGCDYEAIGLDTQENPLYATQIGSAQINESPNDDNKNISQENDKGQSSVTCNQSSSSDSQSPETIKQSNSVLSLVQKFNKT</sequence>
<dbReference type="Proteomes" id="UP000683360">
    <property type="component" value="Unassembled WGS sequence"/>
</dbReference>
<feature type="compositionally biased region" description="Low complexity" evidence="4">
    <location>
        <begin position="477"/>
        <end position="492"/>
    </location>
</feature>
<keyword evidence="7" id="KW-0378">Hydrolase</keyword>
<dbReference type="EC" id="3.4.21.7" evidence="7"/>
<dbReference type="PANTHER" id="PTHR24261:SF7">
    <property type="entry name" value="KRINGLE DOMAIN-CONTAINING PROTEIN"/>
    <property type="match status" value="1"/>
</dbReference>
<dbReference type="InterPro" id="IPR043159">
    <property type="entry name" value="Lectin_gal-bd_sf"/>
</dbReference>
<comment type="caution">
    <text evidence="3">Lacks conserved residue(s) required for the propagation of feature annotation.</text>
</comment>
<dbReference type="GO" id="GO:0005102">
    <property type="term" value="F:signaling receptor binding"/>
    <property type="evidence" value="ECO:0007669"/>
    <property type="project" value="TreeGrafter"/>
</dbReference>
<comment type="caution">
    <text evidence="7">The sequence shown here is derived from an EMBL/GenBank/DDBJ whole genome shotgun (WGS) entry which is preliminary data.</text>
</comment>
<dbReference type="CDD" id="cd00108">
    <property type="entry name" value="KR"/>
    <property type="match status" value="1"/>
</dbReference>
<feature type="region of interest" description="Disordered" evidence="4">
    <location>
        <begin position="383"/>
        <end position="418"/>
    </location>
</feature>
<dbReference type="GO" id="GO:0005615">
    <property type="term" value="C:extracellular space"/>
    <property type="evidence" value="ECO:0007669"/>
    <property type="project" value="TreeGrafter"/>
</dbReference>
<reference evidence="7" key="1">
    <citation type="submission" date="2021-03" db="EMBL/GenBank/DDBJ databases">
        <authorList>
            <person name="Bekaert M."/>
        </authorList>
    </citation>
    <scope>NUCLEOTIDE SEQUENCE</scope>
</reference>
<dbReference type="PANTHER" id="PTHR24261">
    <property type="entry name" value="PLASMINOGEN-RELATED"/>
    <property type="match status" value="1"/>
</dbReference>
<accession>A0A8S3S585</accession>
<feature type="compositionally biased region" description="Polar residues" evidence="4">
    <location>
        <begin position="399"/>
        <end position="413"/>
    </location>
</feature>
<keyword evidence="8" id="KW-1185">Reference proteome</keyword>
<keyword evidence="2 3" id="KW-1015">Disulfide bond</keyword>
<evidence type="ECO:0000256" key="3">
    <source>
        <dbReference type="PROSITE-ProRule" id="PRU00121"/>
    </source>
</evidence>
<dbReference type="Pfam" id="PF00051">
    <property type="entry name" value="Kringle"/>
    <property type="match status" value="1"/>
</dbReference>
<dbReference type="Gene3D" id="2.60.120.740">
    <property type="match status" value="1"/>
</dbReference>
<dbReference type="InterPro" id="IPR018056">
    <property type="entry name" value="Kringle_CS"/>
</dbReference>
<protein>
    <submittedName>
        <fullName evidence="7">PLG</fullName>
        <ecNumber evidence="7">3.4.21.7</ecNumber>
    </submittedName>
</protein>
<evidence type="ECO:0000313" key="7">
    <source>
        <dbReference type="EMBL" id="CAG2215544.1"/>
    </source>
</evidence>
<feature type="compositionally biased region" description="Basic and acidic residues" evidence="4">
    <location>
        <begin position="464"/>
        <end position="475"/>
    </location>
</feature>
<feature type="disulfide bond" evidence="3">
    <location>
        <begin position="155"/>
        <end position="178"/>
    </location>
</feature>
<evidence type="ECO:0000313" key="8">
    <source>
        <dbReference type="Proteomes" id="UP000683360"/>
    </source>
</evidence>
<dbReference type="InterPro" id="IPR013806">
    <property type="entry name" value="Kringle-like"/>
</dbReference>
<feature type="chain" id="PRO_5035720417" evidence="5">
    <location>
        <begin position="25"/>
        <end position="512"/>
    </location>
</feature>
<dbReference type="PRINTS" id="PR00018">
    <property type="entry name" value="KRINGLE"/>
</dbReference>
<dbReference type="InterPro" id="IPR038178">
    <property type="entry name" value="Kringle_sf"/>
</dbReference>
<dbReference type="SUPFAM" id="SSF57440">
    <property type="entry name" value="Kringle-like"/>
    <property type="match status" value="1"/>
</dbReference>
<dbReference type="EMBL" id="CAJPWZ010001447">
    <property type="protein sequence ID" value="CAG2215544.1"/>
    <property type="molecule type" value="Genomic_DNA"/>
</dbReference>
<dbReference type="InterPro" id="IPR050759">
    <property type="entry name" value="Serine_protease_kringle"/>
</dbReference>
<dbReference type="OrthoDB" id="5917794at2759"/>
<keyword evidence="5" id="KW-0732">Signal</keyword>
<dbReference type="SMART" id="SM00130">
    <property type="entry name" value="KR"/>
    <property type="match status" value="1"/>
</dbReference>
<dbReference type="AlphaFoldDB" id="A0A8S3S585"/>
<feature type="domain" description="Kringle" evidence="6">
    <location>
        <begin position="118"/>
        <end position="183"/>
    </location>
</feature>
<evidence type="ECO:0000256" key="4">
    <source>
        <dbReference type="SAM" id="MobiDB-lite"/>
    </source>
</evidence>
<dbReference type="CDD" id="cd22823">
    <property type="entry name" value="Gal_Rha_Lectin"/>
    <property type="match status" value="1"/>
</dbReference>
<organism evidence="7 8">
    <name type="scientific">Mytilus edulis</name>
    <name type="common">Blue mussel</name>
    <dbReference type="NCBI Taxonomy" id="6550"/>
    <lineage>
        <taxon>Eukaryota</taxon>
        <taxon>Metazoa</taxon>
        <taxon>Spiralia</taxon>
        <taxon>Lophotrochozoa</taxon>
        <taxon>Mollusca</taxon>
        <taxon>Bivalvia</taxon>
        <taxon>Autobranchia</taxon>
        <taxon>Pteriomorphia</taxon>
        <taxon>Mytilida</taxon>
        <taxon>Mytiloidea</taxon>
        <taxon>Mytilidae</taxon>
        <taxon>Mytilinae</taxon>
        <taxon>Mytilus</taxon>
    </lineage>
</organism>
<dbReference type="GO" id="GO:0004252">
    <property type="term" value="F:serine-type endopeptidase activity"/>
    <property type="evidence" value="ECO:0007669"/>
    <property type="project" value="UniProtKB-EC"/>
</dbReference>
<dbReference type="InterPro" id="IPR000001">
    <property type="entry name" value="Kringle"/>
</dbReference>
<name>A0A8S3S585_MYTED</name>
<feature type="signal peptide" evidence="5">
    <location>
        <begin position="1"/>
        <end position="24"/>
    </location>
</feature>
<dbReference type="Gene3D" id="2.40.20.10">
    <property type="entry name" value="Plasminogen Kringle 4"/>
    <property type="match status" value="1"/>
</dbReference>
<dbReference type="PROSITE" id="PS50070">
    <property type="entry name" value="KRINGLE_2"/>
    <property type="match status" value="1"/>
</dbReference>
<feature type="compositionally biased region" description="Polar residues" evidence="4">
    <location>
        <begin position="493"/>
        <end position="512"/>
    </location>
</feature>
<evidence type="ECO:0000256" key="5">
    <source>
        <dbReference type="SAM" id="SignalP"/>
    </source>
</evidence>
<keyword evidence="1 3" id="KW-0420">Kringle</keyword>
<feature type="region of interest" description="Disordered" evidence="4">
    <location>
        <begin position="453"/>
        <end position="512"/>
    </location>
</feature>
<evidence type="ECO:0000256" key="2">
    <source>
        <dbReference type="ARBA" id="ARBA00023157"/>
    </source>
</evidence>
<proteinExistence type="predicted"/>
<evidence type="ECO:0000259" key="6">
    <source>
        <dbReference type="PROSITE" id="PS50070"/>
    </source>
</evidence>
<gene>
    <name evidence="7" type="ORF">MEDL_29329</name>
</gene>
<dbReference type="PROSITE" id="PS00021">
    <property type="entry name" value="KRINGLE_1"/>
    <property type="match status" value="1"/>
</dbReference>
<evidence type="ECO:0000256" key="1">
    <source>
        <dbReference type="ARBA" id="ARBA00022572"/>
    </source>
</evidence>